<sequence length="392" mass="41910">MSSILNDTRSFTGLTEPTGQCETLHITWDRGTAEGPAPAPPYYLQVYTSTYLYPFIILAGSDSSFDWAVPFAPGTQYQICMVRAINAVHAVASCPLQFDANGNPGGCQATYTVIASPESDAPTCQNVSLPVALEVEAIVANAPMSQYQWVEQMWVGPSVAVGVGIGGMAIGSLLGIIATYLFMEHRRRKELRGALMHVSYHSPSLNSIALPQDSKYGNVPLGTANTSQGQSHDHSLANINHSEDSGLLLNRFSDVPVQYSVEPFAVSKQDQNGPATEDEPLGSRQDRRASASPGGSLQVYTIDLNTKTASNVSNARPGFVEVEPAQQLGEASRNDRAGPEEKQALLGGTVDDRLAGNDVALNGLLIQPPSPGQHSRRPKRLSKPPTGARPRT</sequence>
<dbReference type="Proteomes" id="UP000717328">
    <property type="component" value="Unassembled WGS sequence"/>
</dbReference>
<keyword evidence="2" id="KW-0812">Transmembrane</keyword>
<feature type="region of interest" description="Disordered" evidence="1">
    <location>
        <begin position="363"/>
        <end position="392"/>
    </location>
</feature>
<organism evidence="3 4">
    <name type="scientific">Sphagnurus paluster</name>
    <dbReference type="NCBI Taxonomy" id="117069"/>
    <lineage>
        <taxon>Eukaryota</taxon>
        <taxon>Fungi</taxon>
        <taxon>Dikarya</taxon>
        <taxon>Basidiomycota</taxon>
        <taxon>Agaricomycotina</taxon>
        <taxon>Agaricomycetes</taxon>
        <taxon>Agaricomycetidae</taxon>
        <taxon>Agaricales</taxon>
        <taxon>Tricholomatineae</taxon>
        <taxon>Lyophyllaceae</taxon>
        <taxon>Sphagnurus</taxon>
    </lineage>
</organism>
<proteinExistence type="predicted"/>
<gene>
    <name evidence="3" type="ORF">H0H81_012713</name>
</gene>
<feature type="region of interest" description="Disordered" evidence="1">
    <location>
        <begin position="219"/>
        <end position="238"/>
    </location>
</feature>
<reference evidence="3" key="1">
    <citation type="submission" date="2021-02" db="EMBL/GenBank/DDBJ databases">
        <authorList>
            <person name="Nieuwenhuis M."/>
            <person name="Van De Peppel L.J.J."/>
        </authorList>
    </citation>
    <scope>NUCLEOTIDE SEQUENCE</scope>
    <source>
        <strain evidence="3">D49</strain>
    </source>
</reference>
<protein>
    <submittedName>
        <fullName evidence="3">Uncharacterized protein</fullName>
    </submittedName>
</protein>
<name>A0A9P7KKC0_9AGAR</name>
<keyword evidence="2" id="KW-0472">Membrane</keyword>
<feature type="region of interest" description="Disordered" evidence="1">
    <location>
        <begin position="264"/>
        <end position="297"/>
    </location>
</feature>
<keyword evidence="2" id="KW-1133">Transmembrane helix</keyword>
<feature type="transmembrane region" description="Helical" evidence="2">
    <location>
        <begin position="154"/>
        <end position="182"/>
    </location>
</feature>
<accession>A0A9P7KKC0</accession>
<evidence type="ECO:0000256" key="2">
    <source>
        <dbReference type="SAM" id="Phobius"/>
    </source>
</evidence>
<dbReference type="EMBL" id="JABCKI010000049">
    <property type="protein sequence ID" value="KAG5653503.1"/>
    <property type="molecule type" value="Genomic_DNA"/>
</dbReference>
<dbReference type="OrthoDB" id="2563021at2759"/>
<dbReference type="AlphaFoldDB" id="A0A9P7KKC0"/>
<reference evidence="3" key="2">
    <citation type="submission" date="2021-10" db="EMBL/GenBank/DDBJ databases">
        <title>Phylogenomics reveals ancestral predisposition of the termite-cultivated fungus Termitomyces towards a domesticated lifestyle.</title>
        <authorList>
            <person name="Auxier B."/>
            <person name="Grum-Grzhimaylo A."/>
            <person name="Cardenas M.E."/>
            <person name="Lodge J.D."/>
            <person name="Laessoe T."/>
            <person name="Pedersen O."/>
            <person name="Smith M.E."/>
            <person name="Kuyper T.W."/>
            <person name="Franco-Molano E.A."/>
            <person name="Baroni T.J."/>
            <person name="Aanen D.K."/>
        </authorList>
    </citation>
    <scope>NUCLEOTIDE SEQUENCE</scope>
    <source>
        <strain evidence="3">D49</strain>
    </source>
</reference>
<evidence type="ECO:0000313" key="4">
    <source>
        <dbReference type="Proteomes" id="UP000717328"/>
    </source>
</evidence>
<evidence type="ECO:0000256" key="1">
    <source>
        <dbReference type="SAM" id="MobiDB-lite"/>
    </source>
</evidence>
<keyword evidence="4" id="KW-1185">Reference proteome</keyword>
<comment type="caution">
    <text evidence="3">The sequence shown here is derived from an EMBL/GenBank/DDBJ whole genome shotgun (WGS) entry which is preliminary data.</text>
</comment>
<evidence type="ECO:0000313" key="3">
    <source>
        <dbReference type="EMBL" id="KAG5653503.1"/>
    </source>
</evidence>